<sequence>MKIVAIMGSHRSHHNTAGALDYFLECLGAPAVNRIDINQVMIKPCIACEYCAKHPGECVQQDDMTALYPEIMAADLIIMAAPVYFSAFPAKLKNFIDRGQVFFNLENKEKVNPKKVAIIALGGARAYDDQFVSVYATMRWYQNDLKATPAGAVEIPNTDRIPFEENEEAKARLKKLAEVLPNLK</sequence>
<evidence type="ECO:0000313" key="4">
    <source>
        <dbReference type="EMBL" id="SDX86724.1"/>
    </source>
</evidence>
<dbReference type="InterPro" id="IPR005025">
    <property type="entry name" value="FMN_Rdtase-like_dom"/>
</dbReference>
<dbReference type="GO" id="GO:0016491">
    <property type="term" value="F:oxidoreductase activity"/>
    <property type="evidence" value="ECO:0007669"/>
    <property type="project" value="InterPro"/>
</dbReference>
<dbReference type="OrthoDB" id="9805976at2"/>
<dbReference type="InterPro" id="IPR051796">
    <property type="entry name" value="ISF_SsuE-like"/>
</dbReference>
<dbReference type="Gene3D" id="3.40.50.360">
    <property type="match status" value="1"/>
</dbReference>
<accession>A0A1H3F942</accession>
<protein>
    <submittedName>
        <fullName evidence="4">NADPH-dependent FMN reductase</fullName>
    </submittedName>
</protein>
<evidence type="ECO:0000313" key="5">
    <source>
        <dbReference type="Proteomes" id="UP000199652"/>
    </source>
</evidence>
<dbReference type="PANTHER" id="PTHR43278:SF2">
    <property type="entry name" value="IRON-SULFUR FLAVOPROTEIN"/>
    <property type="match status" value="1"/>
</dbReference>
<dbReference type="AlphaFoldDB" id="A0A1H3F942"/>
<reference evidence="5" key="1">
    <citation type="submission" date="2016-10" db="EMBL/GenBank/DDBJ databases">
        <authorList>
            <person name="Varghese N."/>
            <person name="Submissions S."/>
        </authorList>
    </citation>
    <scope>NUCLEOTIDE SEQUENCE [LARGE SCALE GENOMIC DNA]</scope>
    <source>
        <strain evidence="5">VPI 5359</strain>
    </source>
</reference>
<keyword evidence="5" id="KW-1185">Reference proteome</keyword>
<dbReference type="STRING" id="1528.SAMN04488579_10960"/>
<evidence type="ECO:0000256" key="2">
    <source>
        <dbReference type="ARBA" id="ARBA00022643"/>
    </source>
</evidence>
<dbReference type="PANTHER" id="PTHR43278">
    <property type="entry name" value="NAD(P)H-DEPENDENT FMN-CONTAINING OXIDOREDUCTASE YWQN-RELATED"/>
    <property type="match status" value="1"/>
</dbReference>
<feature type="domain" description="NADPH-dependent FMN reductase-like" evidence="3">
    <location>
        <begin position="1"/>
        <end position="126"/>
    </location>
</feature>
<dbReference type="Pfam" id="PF03358">
    <property type="entry name" value="FMN_red"/>
    <property type="match status" value="1"/>
</dbReference>
<dbReference type="SUPFAM" id="SSF52218">
    <property type="entry name" value="Flavoproteins"/>
    <property type="match status" value="1"/>
</dbReference>
<dbReference type="Proteomes" id="UP000199652">
    <property type="component" value="Unassembled WGS sequence"/>
</dbReference>
<keyword evidence="1" id="KW-0285">Flavoprotein</keyword>
<dbReference type="EMBL" id="FNOU01000009">
    <property type="protein sequence ID" value="SDX86724.1"/>
    <property type="molecule type" value="Genomic_DNA"/>
</dbReference>
<organism evidence="4 5">
    <name type="scientific">Eubacterium barkeri</name>
    <name type="common">Clostridium barkeri</name>
    <dbReference type="NCBI Taxonomy" id="1528"/>
    <lineage>
        <taxon>Bacteria</taxon>
        <taxon>Bacillati</taxon>
        <taxon>Bacillota</taxon>
        <taxon>Clostridia</taxon>
        <taxon>Eubacteriales</taxon>
        <taxon>Eubacteriaceae</taxon>
        <taxon>Eubacterium</taxon>
    </lineage>
</organism>
<evidence type="ECO:0000259" key="3">
    <source>
        <dbReference type="Pfam" id="PF03358"/>
    </source>
</evidence>
<dbReference type="InterPro" id="IPR029039">
    <property type="entry name" value="Flavoprotein-like_sf"/>
</dbReference>
<name>A0A1H3F942_EUBBA</name>
<keyword evidence="2" id="KW-0288">FMN</keyword>
<dbReference type="RefSeq" id="WP_090244901.1">
    <property type="nucleotide sequence ID" value="NZ_FNOU01000009.1"/>
</dbReference>
<evidence type="ECO:0000256" key="1">
    <source>
        <dbReference type="ARBA" id="ARBA00022630"/>
    </source>
</evidence>
<proteinExistence type="predicted"/>
<gene>
    <name evidence="4" type="ORF">SAMN04488579_10960</name>
</gene>